<evidence type="ECO:0000259" key="2">
    <source>
        <dbReference type="PROSITE" id="PS50965"/>
    </source>
</evidence>
<keyword evidence="4" id="KW-1185">Reference proteome</keyword>
<gene>
    <name evidence="3" type="ORF">DJ010_19305</name>
</gene>
<sequence length="277" mass="30492">MAGESAEHAARRMRERAERLHRAADLWERGAEGERRTAEALAALPAHEWTVFHDVPWPGRARANIDHVAVGPTGVFVIDAKHWSGSVTVRDGVLRQNGYRRDKTVSGAVDASTAVHSLLPAVRREDVRPVLCFARDEPLKELIGSVVVTSTAALADELHRRPLVFPPEGRQRVAWELELRLRGEARRPATAGAGSRRAAPPSRTNRRRRRGSQSLVSAVVGGSLAIGAVGIGFSRPEVFQEFGHAFVSLIGDDAEQRDDEPVKKRKGSERKKDRQAK</sequence>
<evidence type="ECO:0000313" key="3">
    <source>
        <dbReference type="EMBL" id="PWN01308.1"/>
    </source>
</evidence>
<dbReference type="OrthoDB" id="5793358at2"/>
<reference evidence="3 4" key="1">
    <citation type="submission" date="2018-05" db="EMBL/GenBank/DDBJ databases">
        <title>Nocardioides silvaticus genome.</title>
        <authorList>
            <person name="Li C."/>
            <person name="Wang G."/>
        </authorList>
    </citation>
    <scope>NUCLEOTIDE SEQUENCE [LARGE SCALE GENOMIC DNA]</scope>
    <source>
        <strain evidence="3 4">CCTCC AB 2018079</strain>
    </source>
</reference>
<dbReference type="InterPro" id="IPR011528">
    <property type="entry name" value="NERD"/>
</dbReference>
<evidence type="ECO:0000313" key="4">
    <source>
        <dbReference type="Proteomes" id="UP000245507"/>
    </source>
</evidence>
<accession>A0A316TC36</accession>
<feature type="region of interest" description="Disordered" evidence="1">
    <location>
        <begin position="253"/>
        <end position="277"/>
    </location>
</feature>
<dbReference type="Pfam" id="PF08378">
    <property type="entry name" value="NERD"/>
    <property type="match status" value="1"/>
</dbReference>
<dbReference type="EMBL" id="QGDD01000010">
    <property type="protein sequence ID" value="PWN01308.1"/>
    <property type="molecule type" value="Genomic_DNA"/>
</dbReference>
<name>A0A316TC36_9ACTN</name>
<feature type="region of interest" description="Disordered" evidence="1">
    <location>
        <begin position="186"/>
        <end position="214"/>
    </location>
</feature>
<proteinExistence type="predicted"/>
<evidence type="ECO:0000256" key="1">
    <source>
        <dbReference type="SAM" id="MobiDB-lite"/>
    </source>
</evidence>
<dbReference type="RefSeq" id="WP_109696835.1">
    <property type="nucleotide sequence ID" value="NZ_QGDD01000010.1"/>
</dbReference>
<dbReference type="PROSITE" id="PS50965">
    <property type="entry name" value="NERD"/>
    <property type="match status" value="1"/>
</dbReference>
<organism evidence="3 4">
    <name type="scientific">Nocardioides silvaticus</name>
    <dbReference type="NCBI Taxonomy" id="2201891"/>
    <lineage>
        <taxon>Bacteria</taxon>
        <taxon>Bacillati</taxon>
        <taxon>Actinomycetota</taxon>
        <taxon>Actinomycetes</taxon>
        <taxon>Propionibacteriales</taxon>
        <taxon>Nocardioidaceae</taxon>
        <taxon>Nocardioides</taxon>
    </lineage>
</organism>
<comment type="caution">
    <text evidence="3">The sequence shown here is derived from an EMBL/GenBank/DDBJ whole genome shotgun (WGS) entry which is preliminary data.</text>
</comment>
<feature type="domain" description="NERD" evidence="2">
    <location>
        <begin position="29"/>
        <end position="142"/>
    </location>
</feature>
<protein>
    <recommendedName>
        <fullName evidence="2">NERD domain-containing protein</fullName>
    </recommendedName>
</protein>
<dbReference type="Proteomes" id="UP000245507">
    <property type="component" value="Unassembled WGS sequence"/>
</dbReference>
<dbReference type="AlphaFoldDB" id="A0A316TC36"/>